<dbReference type="AlphaFoldDB" id="A0A4U6D4Z0"/>
<dbReference type="InterPro" id="IPR031165">
    <property type="entry name" value="GNAT_YJDJ"/>
</dbReference>
<evidence type="ECO:0000313" key="3">
    <source>
        <dbReference type="Proteomes" id="UP000304900"/>
    </source>
</evidence>
<gene>
    <name evidence="2" type="ORF">FDK13_10515</name>
</gene>
<evidence type="ECO:0000313" key="2">
    <source>
        <dbReference type="EMBL" id="TKT92399.1"/>
    </source>
</evidence>
<keyword evidence="3" id="KW-1185">Reference proteome</keyword>
<evidence type="ECO:0000259" key="1">
    <source>
        <dbReference type="PROSITE" id="PS51729"/>
    </source>
</evidence>
<dbReference type="Pfam" id="PF14542">
    <property type="entry name" value="Acetyltransf_CG"/>
    <property type="match status" value="1"/>
</dbReference>
<dbReference type="InterPro" id="IPR016181">
    <property type="entry name" value="Acyl_CoA_acyltransferase"/>
</dbReference>
<accession>A0A4U6D4Z0</accession>
<dbReference type="GO" id="GO:0016740">
    <property type="term" value="F:transferase activity"/>
    <property type="evidence" value="ECO:0007669"/>
    <property type="project" value="UniProtKB-KW"/>
</dbReference>
<dbReference type="RefSeq" id="WP_137339944.1">
    <property type="nucleotide sequence ID" value="NZ_BSQH01000007.1"/>
</dbReference>
<dbReference type="Gene3D" id="3.40.630.30">
    <property type="match status" value="1"/>
</dbReference>
<keyword evidence="2" id="KW-0808">Transferase</keyword>
<name>A0A4U6D4Z0_9BACT</name>
<reference evidence="2 3" key="1">
    <citation type="submission" date="2019-05" db="EMBL/GenBank/DDBJ databases">
        <title>Dyadobacter AR-3-8 sp. nov., isolated from arctic soil.</title>
        <authorList>
            <person name="Chaudhary D.K."/>
        </authorList>
    </citation>
    <scope>NUCLEOTIDE SEQUENCE [LARGE SCALE GENOMIC DNA]</scope>
    <source>
        <strain evidence="2 3">AR-3-8</strain>
    </source>
</reference>
<dbReference type="PANTHER" id="PTHR31435">
    <property type="entry name" value="PROTEIN NATD1"/>
    <property type="match status" value="1"/>
</dbReference>
<dbReference type="Proteomes" id="UP000304900">
    <property type="component" value="Unassembled WGS sequence"/>
</dbReference>
<sequence length="98" mass="11678">MSGKYDDIPLVDNKEKHNFEFVVDNHRSFIDYVIKYEHVYLIHTEVSPELEGRGVASAMVTKTLEYIESENRKIVPRCSYVLDYLERHPEWKRLVANY</sequence>
<protein>
    <submittedName>
        <fullName evidence="2">N-acetyltransferase</fullName>
    </submittedName>
</protein>
<dbReference type="SUPFAM" id="SSF55729">
    <property type="entry name" value="Acyl-CoA N-acyltransferases (Nat)"/>
    <property type="match status" value="1"/>
</dbReference>
<dbReference type="OrthoDB" id="9793389at2"/>
<dbReference type="PROSITE" id="PS51729">
    <property type="entry name" value="GNAT_YJDJ"/>
    <property type="match status" value="1"/>
</dbReference>
<comment type="caution">
    <text evidence="2">The sequence shown here is derived from an EMBL/GenBank/DDBJ whole genome shotgun (WGS) entry which is preliminary data.</text>
</comment>
<dbReference type="EMBL" id="SZVO01000004">
    <property type="protein sequence ID" value="TKT92399.1"/>
    <property type="molecule type" value="Genomic_DNA"/>
</dbReference>
<dbReference type="InterPro" id="IPR045057">
    <property type="entry name" value="Gcn5-rel_NAT"/>
</dbReference>
<organism evidence="2 3">
    <name type="scientific">Dyadobacter frigoris</name>
    <dbReference type="NCBI Taxonomy" id="2576211"/>
    <lineage>
        <taxon>Bacteria</taxon>
        <taxon>Pseudomonadati</taxon>
        <taxon>Bacteroidota</taxon>
        <taxon>Cytophagia</taxon>
        <taxon>Cytophagales</taxon>
        <taxon>Spirosomataceae</taxon>
        <taxon>Dyadobacter</taxon>
    </lineage>
</organism>
<proteinExistence type="predicted"/>
<dbReference type="PANTHER" id="PTHR31435:SF10">
    <property type="entry name" value="BSR4717 PROTEIN"/>
    <property type="match status" value="1"/>
</dbReference>
<feature type="domain" description="N-acetyltransferase" evidence="1">
    <location>
        <begin position="11"/>
        <end position="96"/>
    </location>
</feature>